<keyword evidence="4 10" id="KW-0812">Transmembrane</keyword>
<evidence type="ECO:0000256" key="6">
    <source>
        <dbReference type="ARBA" id="ARBA00023136"/>
    </source>
</evidence>
<evidence type="ECO:0000256" key="9">
    <source>
        <dbReference type="ARBA" id="ARBA00037313"/>
    </source>
</evidence>
<keyword evidence="12" id="KW-1185">Reference proteome</keyword>
<gene>
    <name evidence="11" type="ORF">Q9L42_013035</name>
</gene>
<dbReference type="GO" id="GO:0009279">
    <property type="term" value="C:cell outer membrane"/>
    <property type="evidence" value="ECO:0007669"/>
    <property type="project" value="UniProtKB-SubCell"/>
</dbReference>
<dbReference type="AlphaFoldDB" id="A0AAU7NQM7"/>
<proteinExistence type="inferred from homology"/>
<evidence type="ECO:0000256" key="5">
    <source>
        <dbReference type="ARBA" id="ARBA00022729"/>
    </source>
</evidence>
<dbReference type="PANTHER" id="PTHR30203:SF20">
    <property type="entry name" value="MULTIDRUG RESISTANCE OUTER MEMBRANE PROTEIN MDTP-RELATED"/>
    <property type="match status" value="1"/>
</dbReference>
<evidence type="ECO:0000256" key="10">
    <source>
        <dbReference type="RuleBase" id="RU362097"/>
    </source>
</evidence>
<comment type="function">
    <text evidence="9">Could be involved in resistance to puromycin, acriflavine and tetraphenylarsonium chloride.</text>
</comment>
<reference evidence="11 12" key="1">
    <citation type="journal article" date="2024" name="Microbiology">
        <title>Methylomarinum rosea sp. nov., a novel halophilic methanotrophic bacterium from the hypersaline Lake Elton.</title>
        <authorList>
            <person name="Suleimanov R.Z."/>
            <person name="Oshkin I.Y."/>
            <person name="Danilova O.V."/>
            <person name="Suzina N.E."/>
            <person name="Dedysh S.N."/>
        </authorList>
    </citation>
    <scope>NUCLEOTIDE SEQUENCE [LARGE SCALE GENOMIC DNA]</scope>
    <source>
        <strain evidence="11 12">Ch1-1</strain>
    </source>
</reference>
<keyword evidence="6 10" id="KW-0472">Membrane</keyword>
<keyword evidence="3 10" id="KW-1134">Transmembrane beta strand</keyword>
<dbReference type="EMBL" id="CP157743">
    <property type="protein sequence ID" value="XBS19290.1"/>
    <property type="molecule type" value="Genomic_DNA"/>
</dbReference>
<evidence type="ECO:0000256" key="4">
    <source>
        <dbReference type="ARBA" id="ARBA00022692"/>
    </source>
</evidence>
<organism evidence="11 12">
    <name type="scientific">Methylomarinum roseum</name>
    <dbReference type="NCBI Taxonomy" id="3067653"/>
    <lineage>
        <taxon>Bacteria</taxon>
        <taxon>Pseudomonadati</taxon>
        <taxon>Pseudomonadota</taxon>
        <taxon>Gammaproteobacteria</taxon>
        <taxon>Methylococcales</taxon>
        <taxon>Methylococcaceae</taxon>
        <taxon>Methylomarinum</taxon>
    </lineage>
</organism>
<comment type="similarity">
    <text evidence="2 10">Belongs to the outer membrane factor (OMF) (TC 1.B.17) family.</text>
</comment>
<keyword evidence="7 10" id="KW-0564">Palmitate</keyword>
<evidence type="ECO:0000256" key="3">
    <source>
        <dbReference type="ARBA" id="ARBA00022452"/>
    </source>
</evidence>
<evidence type="ECO:0000256" key="7">
    <source>
        <dbReference type="ARBA" id="ARBA00023139"/>
    </source>
</evidence>
<dbReference type="KEGG" id="mech:Q9L42_013035"/>
<dbReference type="NCBIfam" id="TIGR01845">
    <property type="entry name" value="outer_NodT"/>
    <property type="match status" value="1"/>
</dbReference>
<dbReference type="Pfam" id="PF02321">
    <property type="entry name" value="OEP"/>
    <property type="match status" value="2"/>
</dbReference>
<dbReference type="Gene3D" id="1.20.1600.10">
    <property type="entry name" value="Outer membrane efflux proteins (OEP)"/>
    <property type="match status" value="1"/>
</dbReference>
<dbReference type="InterPro" id="IPR010131">
    <property type="entry name" value="MdtP/NodT-like"/>
</dbReference>
<evidence type="ECO:0000256" key="1">
    <source>
        <dbReference type="ARBA" id="ARBA00004370"/>
    </source>
</evidence>
<comment type="subcellular location">
    <subcellularLocation>
        <location evidence="10">Cell outer membrane</location>
        <topology evidence="10">Lipid-anchor</topology>
    </subcellularLocation>
    <subcellularLocation>
        <location evidence="1">Membrane</location>
    </subcellularLocation>
</comment>
<dbReference type="GO" id="GO:0015562">
    <property type="term" value="F:efflux transmembrane transporter activity"/>
    <property type="evidence" value="ECO:0007669"/>
    <property type="project" value="InterPro"/>
</dbReference>
<evidence type="ECO:0000256" key="2">
    <source>
        <dbReference type="ARBA" id="ARBA00007613"/>
    </source>
</evidence>
<evidence type="ECO:0000256" key="8">
    <source>
        <dbReference type="ARBA" id="ARBA00023288"/>
    </source>
</evidence>
<name>A0AAU7NQM7_9GAMM</name>
<protein>
    <submittedName>
        <fullName evidence="11">Efflux transporter outer membrane subunit</fullName>
    </submittedName>
</protein>
<keyword evidence="8 10" id="KW-0449">Lipoprotein</keyword>
<keyword evidence="5 10" id="KW-0732">Signal</keyword>
<sequence length="479" mass="53116">MSRIYHHVLVLASTLLLTSCAWFPEPTERAKTIAMPAMNKTLASARANLPVSDRWPRQAWWEIFGSPDLNDLIETAVADNPDLKGVMARLRQSQSLVDEQAAELYPTVEANVSFSAQRFSANSTQAKLAGEHFRQLLLNPFVLRYHLDLWGRDKAALEAAIGKAMAKETELADARLLLSVAVARGYFDLAASTEKQRIAEQLVACYQRLMTLIQVRVDNGLATPAPLLRMQLKLNEARQQLTAVGAEIERQHNQLAALAGKGPDWGRKLVAGLTPLPERLPLPEQLPLHLLAHRPDVIATRLRVQAAAQEIEVARTSFYPDVNLIAFSGLHSVSISDLLLEGSSLAYAVGPTLEFPIFEGGRLRAQLNYQQAGYDAAVEHYNSQLLKAVQEVADALTLWRDLDGRLQEQREMVAAANESRRLAESLWRTGLSDLRKPFQARAVEYQRRLDLAQLEGDYFKAATSLIKALGGGYARTDGL</sequence>
<dbReference type="Proteomes" id="UP001225378">
    <property type="component" value="Chromosome"/>
</dbReference>
<dbReference type="SUPFAM" id="SSF56954">
    <property type="entry name" value="Outer membrane efflux proteins (OEP)"/>
    <property type="match status" value="1"/>
</dbReference>
<feature type="chain" id="PRO_5043086956" evidence="10">
    <location>
        <begin position="24"/>
        <end position="479"/>
    </location>
</feature>
<dbReference type="PANTHER" id="PTHR30203">
    <property type="entry name" value="OUTER MEMBRANE CATION EFFLUX PROTEIN"/>
    <property type="match status" value="1"/>
</dbReference>
<accession>A0AAU7NQM7</accession>
<dbReference type="Gene3D" id="2.20.200.10">
    <property type="entry name" value="Outer membrane efflux proteins (OEP)"/>
    <property type="match status" value="1"/>
</dbReference>
<evidence type="ECO:0000313" key="12">
    <source>
        <dbReference type="Proteomes" id="UP001225378"/>
    </source>
</evidence>
<evidence type="ECO:0000313" key="11">
    <source>
        <dbReference type="EMBL" id="XBS19290.1"/>
    </source>
</evidence>
<dbReference type="InterPro" id="IPR003423">
    <property type="entry name" value="OMP_efflux"/>
</dbReference>
<dbReference type="PROSITE" id="PS51257">
    <property type="entry name" value="PROKAR_LIPOPROTEIN"/>
    <property type="match status" value="1"/>
</dbReference>
<dbReference type="RefSeq" id="WP_349431206.1">
    <property type="nucleotide sequence ID" value="NZ_CP157743.1"/>
</dbReference>
<feature type="signal peptide" evidence="10">
    <location>
        <begin position="1"/>
        <end position="23"/>
    </location>
</feature>